<proteinExistence type="predicted"/>
<evidence type="ECO:0000313" key="1">
    <source>
        <dbReference type="EMBL" id="CAE6495414.1"/>
    </source>
</evidence>
<comment type="caution">
    <text evidence="1">The sequence shown here is derived from an EMBL/GenBank/DDBJ whole genome shotgun (WGS) entry which is preliminary data.</text>
</comment>
<protein>
    <submittedName>
        <fullName evidence="1">Uncharacterized protein</fullName>
    </submittedName>
</protein>
<dbReference type="Gene3D" id="3.40.50.2000">
    <property type="entry name" value="Glycogen Phosphorylase B"/>
    <property type="match status" value="1"/>
</dbReference>
<dbReference type="AlphaFoldDB" id="A0A8H3CXM2"/>
<organism evidence="1 2">
    <name type="scientific">Rhizoctonia solani</name>
    <dbReference type="NCBI Taxonomy" id="456999"/>
    <lineage>
        <taxon>Eukaryota</taxon>
        <taxon>Fungi</taxon>
        <taxon>Dikarya</taxon>
        <taxon>Basidiomycota</taxon>
        <taxon>Agaricomycotina</taxon>
        <taxon>Agaricomycetes</taxon>
        <taxon>Cantharellales</taxon>
        <taxon>Ceratobasidiaceae</taxon>
        <taxon>Rhizoctonia</taxon>
    </lineage>
</organism>
<name>A0A8H3CXM2_9AGAM</name>
<dbReference type="EMBL" id="CAJMWX010001543">
    <property type="protein sequence ID" value="CAE6495414.1"/>
    <property type="molecule type" value="Genomic_DNA"/>
</dbReference>
<sequence length="252" mass="28588">MTDTPLKHVVFIPGISWGHVHPGIKTSLRMVKKFEDLFISLFVIESEVPKVTKYLDARPSTFSNRIKIIVAPSSGESPYQISLAKVFEGILVQLEKSFELWITEELERTTEARMDGLLVSKPSWIIEDQQTGGVSLACKHIHKLPIVSWWSTTAASLISRHGNEENGHGGRIFDYISQRRDVPFDEAPETYLQEVADRLIRIPGIPIHHEWELIPQYIPLIISAIVPLHERGANMLKNIDMVVCCATFEMVH</sequence>
<dbReference type="SUPFAM" id="SSF53756">
    <property type="entry name" value="UDP-Glycosyltransferase/glycogen phosphorylase"/>
    <property type="match status" value="1"/>
</dbReference>
<accession>A0A8H3CXM2</accession>
<gene>
    <name evidence="1" type="ORF">RDB_LOCUS146227</name>
</gene>
<dbReference type="Proteomes" id="UP000663888">
    <property type="component" value="Unassembled WGS sequence"/>
</dbReference>
<evidence type="ECO:0000313" key="2">
    <source>
        <dbReference type="Proteomes" id="UP000663888"/>
    </source>
</evidence>
<reference evidence="1" key="1">
    <citation type="submission" date="2021-01" db="EMBL/GenBank/DDBJ databases">
        <authorList>
            <person name="Kaushik A."/>
        </authorList>
    </citation>
    <scope>NUCLEOTIDE SEQUENCE</scope>
    <source>
        <strain evidence="1">AG4-R118</strain>
    </source>
</reference>